<comment type="caution">
    <text evidence="2">The sequence shown here is derived from an EMBL/GenBank/DDBJ whole genome shotgun (WGS) entry which is preliminary data.</text>
</comment>
<dbReference type="OrthoDB" id="948294at2"/>
<dbReference type="RefSeq" id="WP_144914297.1">
    <property type="nucleotide sequence ID" value="NZ_VLLI01000010.1"/>
</dbReference>
<dbReference type="EMBL" id="VLLI01000010">
    <property type="protein sequence ID" value="TWI97512.1"/>
    <property type="molecule type" value="Genomic_DNA"/>
</dbReference>
<dbReference type="Gene3D" id="1.20.120.450">
    <property type="entry name" value="dinb family like domain"/>
    <property type="match status" value="1"/>
</dbReference>
<dbReference type="Proteomes" id="UP000317010">
    <property type="component" value="Unassembled WGS sequence"/>
</dbReference>
<dbReference type="AlphaFoldDB" id="A0A562TVC4"/>
<keyword evidence="3" id="KW-1185">Reference proteome</keyword>
<dbReference type="Pfam" id="PF12867">
    <property type="entry name" value="DinB_2"/>
    <property type="match status" value="1"/>
</dbReference>
<organism evidence="2 3">
    <name type="scientific">Mucilaginibacter frigoritolerans</name>
    <dbReference type="NCBI Taxonomy" id="652788"/>
    <lineage>
        <taxon>Bacteria</taxon>
        <taxon>Pseudomonadati</taxon>
        <taxon>Bacteroidota</taxon>
        <taxon>Sphingobacteriia</taxon>
        <taxon>Sphingobacteriales</taxon>
        <taxon>Sphingobacteriaceae</taxon>
        <taxon>Mucilaginibacter</taxon>
    </lineage>
</organism>
<evidence type="ECO:0000259" key="1">
    <source>
        <dbReference type="Pfam" id="PF12867"/>
    </source>
</evidence>
<feature type="domain" description="DinB-like" evidence="1">
    <location>
        <begin position="18"/>
        <end position="155"/>
    </location>
</feature>
<reference evidence="2 3" key="1">
    <citation type="submission" date="2019-07" db="EMBL/GenBank/DDBJ databases">
        <title>Genomic Encyclopedia of Archaeal and Bacterial Type Strains, Phase II (KMG-II): from individual species to whole genera.</title>
        <authorList>
            <person name="Goeker M."/>
        </authorList>
    </citation>
    <scope>NUCLEOTIDE SEQUENCE [LARGE SCALE GENOMIC DNA]</scope>
    <source>
        <strain evidence="2 3">ATCC BAA-1854</strain>
    </source>
</reference>
<protein>
    <submittedName>
        <fullName evidence="2">DinB family protein</fullName>
    </submittedName>
</protein>
<dbReference type="SUPFAM" id="SSF109854">
    <property type="entry name" value="DinB/YfiT-like putative metalloenzymes"/>
    <property type="match status" value="1"/>
</dbReference>
<gene>
    <name evidence="2" type="ORF">JN11_03331</name>
</gene>
<sequence length="163" mass="18925">MDQQKLFVQIALHSWNTQIARAEKVFNSYSESEFYKQIAPGKNRIIYLYGHLAVYHDLLKETLGLDTGKYSVLSPLFLQNPDNQESEMPPVKELKAIWNEVHCDLKELFNNVAPEDWFKRHNAMTDADFEKDPSRNRLSVVLNRANHVAYHLGQVVLVKPENI</sequence>
<evidence type="ECO:0000313" key="2">
    <source>
        <dbReference type="EMBL" id="TWI97512.1"/>
    </source>
</evidence>
<dbReference type="InterPro" id="IPR034660">
    <property type="entry name" value="DinB/YfiT-like"/>
</dbReference>
<name>A0A562TVC4_9SPHI</name>
<dbReference type="InterPro" id="IPR024775">
    <property type="entry name" value="DinB-like"/>
</dbReference>
<accession>A0A562TVC4</accession>
<evidence type="ECO:0000313" key="3">
    <source>
        <dbReference type="Proteomes" id="UP000317010"/>
    </source>
</evidence>
<proteinExistence type="predicted"/>